<gene>
    <name evidence="5" type="ORF">LBW59_15545</name>
</gene>
<keyword evidence="4" id="KW-0812">Transmembrane</keyword>
<dbReference type="AlphaFoldDB" id="A0AAW5ZRQ0"/>
<sequence>MASKHSRNRRRGQRGFTLIELMIVVMIIGILSAIATLAYQDSVIRSRVLEGLVLATDAKAFVVENAATGQSSLALGATTLPPTRNVAAVDVNPASGEITVVYTPALTGVKGLQLVLTPYVGKSNLVAGGPPPSVVQWVCSAAGKQMPDGVTRTADATLSAWYAPPECR</sequence>
<dbReference type="InterPro" id="IPR012902">
    <property type="entry name" value="N_methyl_site"/>
</dbReference>
<dbReference type="Pfam" id="PF00114">
    <property type="entry name" value="Pilin"/>
    <property type="match status" value="1"/>
</dbReference>
<dbReference type="RefSeq" id="WP_271656810.1">
    <property type="nucleotide sequence ID" value="NZ_JAIVFG010000025.1"/>
</dbReference>
<dbReference type="EMBL" id="JAIVFG010000025">
    <property type="protein sequence ID" value="MDB0572177.1"/>
    <property type="molecule type" value="Genomic_DNA"/>
</dbReference>
<dbReference type="PROSITE" id="PS00409">
    <property type="entry name" value="PROKAR_NTER_METHYL"/>
    <property type="match status" value="1"/>
</dbReference>
<dbReference type="GO" id="GO:0007155">
    <property type="term" value="P:cell adhesion"/>
    <property type="evidence" value="ECO:0007669"/>
    <property type="project" value="InterPro"/>
</dbReference>
<dbReference type="InterPro" id="IPR045584">
    <property type="entry name" value="Pilin-like"/>
</dbReference>
<accession>A0AAW5ZRQ0</accession>
<dbReference type="Proteomes" id="UP001144050">
    <property type="component" value="Unassembled WGS sequence"/>
</dbReference>
<dbReference type="Pfam" id="PF07963">
    <property type="entry name" value="N_methyl"/>
    <property type="match status" value="1"/>
</dbReference>
<reference evidence="5" key="1">
    <citation type="submission" date="2021-09" db="EMBL/GenBank/DDBJ databases">
        <title>Genomic analysis of Ralstonia spp.</title>
        <authorList>
            <person name="Aburjaile F."/>
            <person name="Ariute J.C."/>
            <person name="Pais A.K.L."/>
            <person name="Albuquerque G.M.R."/>
            <person name="Silva A.M.F."/>
            <person name="Brenig B."/>
            <person name="Azevedo V."/>
            <person name="Matiuzzi M."/>
            <person name="Ramos R."/>
            <person name="Goes-Neto A."/>
            <person name="Soares S."/>
            <person name="Iseppon A.M.B."/>
            <person name="Souza E."/>
            <person name="Gama M."/>
        </authorList>
    </citation>
    <scope>NUCLEOTIDE SEQUENCE</scope>
    <source>
        <strain evidence="5">CCRMRs91</strain>
    </source>
</reference>
<keyword evidence="4" id="KW-0472">Membrane</keyword>
<comment type="caution">
    <text evidence="5">The sequence shown here is derived from an EMBL/GenBank/DDBJ whole genome shotgun (WGS) entry which is preliminary data.</text>
</comment>
<evidence type="ECO:0000256" key="3">
    <source>
        <dbReference type="RuleBase" id="RU000389"/>
    </source>
</evidence>
<evidence type="ECO:0000313" key="5">
    <source>
        <dbReference type="EMBL" id="MDB0572177.1"/>
    </source>
</evidence>
<feature type="transmembrane region" description="Helical" evidence="4">
    <location>
        <begin position="21"/>
        <end position="39"/>
    </location>
</feature>
<keyword evidence="4" id="KW-1133">Transmembrane helix</keyword>
<dbReference type="InterPro" id="IPR001082">
    <property type="entry name" value="Pilin"/>
</dbReference>
<protein>
    <submittedName>
        <fullName evidence="5">Pilin</fullName>
    </submittedName>
</protein>
<dbReference type="SUPFAM" id="SSF54523">
    <property type="entry name" value="Pili subunits"/>
    <property type="match status" value="1"/>
</dbReference>
<dbReference type="NCBIfam" id="TIGR02532">
    <property type="entry name" value="IV_pilin_GFxxxE"/>
    <property type="match status" value="1"/>
</dbReference>
<comment type="similarity">
    <text evidence="1 3">Belongs to the N-Me-Phe pilin family.</text>
</comment>
<dbReference type="Gene3D" id="3.30.700.10">
    <property type="entry name" value="Glycoprotein, Type 4 Pilin"/>
    <property type="match status" value="1"/>
</dbReference>
<keyword evidence="3" id="KW-0281">Fimbrium</keyword>
<evidence type="ECO:0000256" key="1">
    <source>
        <dbReference type="ARBA" id="ARBA00005233"/>
    </source>
</evidence>
<evidence type="ECO:0000256" key="2">
    <source>
        <dbReference type="ARBA" id="ARBA00022481"/>
    </source>
</evidence>
<keyword evidence="2" id="KW-0488">Methylation</keyword>
<dbReference type="GO" id="GO:0009289">
    <property type="term" value="C:pilus"/>
    <property type="evidence" value="ECO:0007669"/>
    <property type="project" value="InterPro"/>
</dbReference>
<name>A0AAW5ZRQ0_RALSL</name>
<proteinExistence type="inferred from homology"/>
<organism evidence="5 6">
    <name type="scientific">Ralstonia solanacearum</name>
    <name type="common">Pseudomonas solanacearum</name>
    <dbReference type="NCBI Taxonomy" id="305"/>
    <lineage>
        <taxon>Bacteria</taxon>
        <taxon>Pseudomonadati</taxon>
        <taxon>Pseudomonadota</taxon>
        <taxon>Betaproteobacteria</taxon>
        <taxon>Burkholderiales</taxon>
        <taxon>Burkholderiaceae</taxon>
        <taxon>Ralstonia</taxon>
        <taxon>Ralstonia solanacearum species complex</taxon>
    </lineage>
</organism>
<evidence type="ECO:0000313" key="6">
    <source>
        <dbReference type="Proteomes" id="UP001144050"/>
    </source>
</evidence>
<evidence type="ECO:0000256" key="4">
    <source>
        <dbReference type="SAM" id="Phobius"/>
    </source>
</evidence>